<dbReference type="AlphaFoldDB" id="A0A0Q2SKM9"/>
<evidence type="ECO:0000256" key="4">
    <source>
        <dbReference type="ARBA" id="ARBA00022989"/>
    </source>
</evidence>
<name>A0A0Q2SKM9_VIBFU</name>
<proteinExistence type="predicted"/>
<dbReference type="GO" id="GO:0005886">
    <property type="term" value="C:plasma membrane"/>
    <property type="evidence" value="ECO:0007669"/>
    <property type="project" value="UniProtKB-SubCell"/>
</dbReference>
<comment type="caution">
    <text evidence="8">The sequence shown here is derived from an EMBL/GenBank/DDBJ whole genome shotgun (WGS) entry which is preliminary data.</text>
</comment>
<organism evidence="8 9">
    <name type="scientific">Vibrio furnissii</name>
    <dbReference type="NCBI Taxonomy" id="29494"/>
    <lineage>
        <taxon>Bacteria</taxon>
        <taxon>Pseudomonadati</taxon>
        <taxon>Pseudomonadota</taxon>
        <taxon>Gammaproteobacteria</taxon>
        <taxon>Vibrionales</taxon>
        <taxon>Vibrionaceae</taxon>
        <taxon>Vibrio</taxon>
    </lineage>
</organism>
<dbReference type="GO" id="GO:0009055">
    <property type="term" value="F:electron transfer activity"/>
    <property type="evidence" value="ECO:0007669"/>
    <property type="project" value="InterPro"/>
</dbReference>
<dbReference type="InterPro" id="IPR016174">
    <property type="entry name" value="Di-haem_cyt_TM"/>
</dbReference>
<accession>A0A0Q2SKM9</accession>
<keyword evidence="4 6" id="KW-1133">Transmembrane helix</keyword>
<keyword evidence="5 6" id="KW-0472">Membrane</keyword>
<evidence type="ECO:0000259" key="7">
    <source>
        <dbReference type="Pfam" id="PF01292"/>
    </source>
</evidence>
<dbReference type="GO" id="GO:0022904">
    <property type="term" value="P:respiratory electron transport chain"/>
    <property type="evidence" value="ECO:0007669"/>
    <property type="project" value="InterPro"/>
</dbReference>
<dbReference type="EMBL" id="LKHS01000001">
    <property type="protein sequence ID" value="KQH88139.1"/>
    <property type="molecule type" value="Genomic_DNA"/>
</dbReference>
<dbReference type="PANTHER" id="PTHR30485">
    <property type="entry name" value="NI/FE-HYDROGENASE 1 B-TYPE CYTOCHROME SUBUNIT"/>
    <property type="match status" value="1"/>
</dbReference>
<evidence type="ECO:0000256" key="6">
    <source>
        <dbReference type="SAM" id="Phobius"/>
    </source>
</evidence>
<feature type="domain" description="Cytochrome b561 bacterial/Ni-hydrogenase" evidence="7">
    <location>
        <begin position="6"/>
        <end position="166"/>
    </location>
</feature>
<feature type="transmembrane region" description="Helical" evidence="6">
    <location>
        <begin position="94"/>
        <end position="114"/>
    </location>
</feature>
<evidence type="ECO:0000256" key="2">
    <source>
        <dbReference type="ARBA" id="ARBA00022475"/>
    </source>
</evidence>
<keyword evidence="9" id="KW-1185">Reference proteome</keyword>
<evidence type="ECO:0000313" key="9">
    <source>
        <dbReference type="Proteomes" id="UP000051221"/>
    </source>
</evidence>
<evidence type="ECO:0000256" key="5">
    <source>
        <dbReference type="ARBA" id="ARBA00023136"/>
    </source>
</evidence>
<reference evidence="8 9" key="1">
    <citation type="submission" date="2015-08" db="EMBL/GenBank/DDBJ databases">
        <title>Antibacterial properties of a collection of Vibrionaceae strains.</title>
        <authorList>
            <person name="Giubergia S."/>
        </authorList>
    </citation>
    <scope>NUCLEOTIDE SEQUENCE [LARGE SCALE GENOMIC DNA]</scope>
    <source>
        <strain evidence="8 9">S0821</strain>
    </source>
</reference>
<evidence type="ECO:0000313" key="8">
    <source>
        <dbReference type="EMBL" id="KQH88139.1"/>
    </source>
</evidence>
<evidence type="ECO:0000256" key="3">
    <source>
        <dbReference type="ARBA" id="ARBA00022692"/>
    </source>
</evidence>
<dbReference type="RefSeq" id="WP_055465145.1">
    <property type="nucleotide sequence ID" value="NZ_LKHS01000001.1"/>
</dbReference>
<dbReference type="InterPro" id="IPR051542">
    <property type="entry name" value="Hydrogenase_cytochrome"/>
</dbReference>
<sequence>MTKPYVWDSVVRLTHWVVAALFLSNYFFTKAGSETHEWVGYVVLVALSVRLTWGIITDSPASLSAFKPSVNQAISHLKEVLATKEDNHIGHNPAGAVMIWVMWLALIATALTGWATRWDMFWGEDAMKAVHEFFANLTMVAVAIHISAVILMTHWVKRPYVKSMLPQRGREK</sequence>
<dbReference type="Gene3D" id="1.20.950.20">
    <property type="entry name" value="Transmembrane di-heme cytochromes, Chain C"/>
    <property type="match status" value="1"/>
</dbReference>
<feature type="transmembrane region" description="Helical" evidence="6">
    <location>
        <begin position="38"/>
        <end position="56"/>
    </location>
</feature>
<dbReference type="PANTHER" id="PTHR30485:SF2">
    <property type="entry name" value="BLL0597 PROTEIN"/>
    <property type="match status" value="1"/>
</dbReference>
<evidence type="ECO:0000256" key="1">
    <source>
        <dbReference type="ARBA" id="ARBA00004651"/>
    </source>
</evidence>
<keyword evidence="3 6" id="KW-0812">Transmembrane</keyword>
<feature type="transmembrane region" description="Helical" evidence="6">
    <location>
        <begin position="6"/>
        <end position="26"/>
    </location>
</feature>
<keyword evidence="2" id="KW-1003">Cell membrane</keyword>
<comment type="subcellular location">
    <subcellularLocation>
        <location evidence="1">Cell membrane</location>
        <topology evidence="1">Multi-pass membrane protein</topology>
    </subcellularLocation>
</comment>
<dbReference type="InParanoid" id="A0A0Q2SKM9"/>
<gene>
    <name evidence="8" type="ORF">AMR76_02305</name>
</gene>
<dbReference type="Proteomes" id="UP000051221">
    <property type="component" value="Unassembled WGS sequence"/>
</dbReference>
<feature type="transmembrane region" description="Helical" evidence="6">
    <location>
        <begin position="134"/>
        <end position="156"/>
    </location>
</feature>
<protein>
    <submittedName>
        <fullName evidence="8">Cytochrome B</fullName>
    </submittedName>
</protein>
<dbReference type="InterPro" id="IPR011577">
    <property type="entry name" value="Cyt_b561_bac/Ni-Hgenase"/>
</dbReference>
<dbReference type="Pfam" id="PF01292">
    <property type="entry name" value="Ni_hydr_CYTB"/>
    <property type="match status" value="1"/>
</dbReference>
<dbReference type="SUPFAM" id="SSF81342">
    <property type="entry name" value="Transmembrane di-heme cytochromes"/>
    <property type="match status" value="1"/>
</dbReference>
<dbReference type="GO" id="GO:0020037">
    <property type="term" value="F:heme binding"/>
    <property type="evidence" value="ECO:0007669"/>
    <property type="project" value="TreeGrafter"/>
</dbReference>